<dbReference type="Proteomes" id="UP000799770">
    <property type="component" value="Unassembled WGS sequence"/>
</dbReference>
<dbReference type="OrthoDB" id="5081713at2759"/>
<gene>
    <name evidence="3" type="ORF">BDV96DRAFT_653041</name>
</gene>
<proteinExistence type="predicted"/>
<feature type="coiled-coil region" evidence="1">
    <location>
        <begin position="109"/>
        <end position="136"/>
    </location>
</feature>
<dbReference type="AlphaFoldDB" id="A0A6A5YLZ1"/>
<feature type="region of interest" description="Disordered" evidence="2">
    <location>
        <begin position="572"/>
        <end position="636"/>
    </location>
</feature>
<evidence type="ECO:0000313" key="3">
    <source>
        <dbReference type="EMBL" id="KAF2108146.1"/>
    </source>
</evidence>
<accession>A0A6A5YLZ1</accession>
<evidence type="ECO:0000256" key="2">
    <source>
        <dbReference type="SAM" id="MobiDB-lite"/>
    </source>
</evidence>
<keyword evidence="4" id="KW-1185">Reference proteome</keyword>
<feature type="region of interest" description="Disordered" evidence="2">
    <location>
        <begin position="1"/>
        <end position="22"/>
    </location>
</feature>
<feature type="compositionally biased region" description="Polar residues" evidence="2">
    <location>
        <begin position="468"/>
        <end position="488"/>
    </location>
</feature>
<reference evidence="3" key="1">
    <citation type="journal article" date="2020" name="Stud. Mycol.">
        <title>101 Dothideomycetes genomes: a test case for predicting lifestyles and emergence of pathogens.</title>
        <authorList>
            <person name="Haridas S."/>
            <person name="Albert R."/>
            <person name="Binder M."/>
            <person name="Bloem J."/>
            <person name="Labutti K."/>
            <person name="Salamov A."/>
            <person name="Andreopoulos B."/>
            <person name="Baker S."/>
            <person name="Barry K."/>
            <person name="Bills G."/>
            <person name="Bluhm B."/>
            <person name="Cannon C."/>
            <person name="Castanera R."/>
            <person name="Culley D."/>
            <person name="Daum C."/>
            <person name="Ezra D."/>
            <person name="Gonzalez J."/>
            <person name="Henrissat B."/>
            <person name="Kuo A."/>
            <person name="Liang C."/>
            <person name="Lipzen A."/>
            <person name="Lutzoni F."/>
            <person name="Magnuson J."/>
            <person name="Mondo S."/>
            <person name="Nolan M."/>
            <person name="Ohm R."/>
            <person name="Pangilinan J."/>
            <person name="Park H.-J."/>
            <person name="Ramirez L."/>
            <person name="Alfaro M."/>
            <person name="Sun H."/>
            <person name="Tritt A."/>
            <person name="Yoshinaga Y."/>
            <person name="Zwiers L.-H."/>
            <person name="Turgeon B."/>
            <person name="Goodwin S."/>
            <person name="Spatafora J."/>
            <person name="Crous P."/>
            <person name="Grigoriev I."/>
        </authorList>
    </citation>
    <scope>NUCLEOTIDE SEQUENCE</scope>
    <source>
        <strain evidence="3">CBS 627.86</strain>
    </source>
</reference>
<feature type="compositionally biased region" description="Basic and acidic residues" evidence="2">
    <location>
        <begin position="572"/>
        <end position="597"/>
    </location>
</feature>
<keyword evidence="1" id="KW-0175">Coiled coil</keyword>
<feature type="compositionally biased region" description="Acidic residues" evidence="2">
    <location>
        <begin position="604"/>
        <end position="620"/>
    </location>
</feature>
<feature type="compositionally biased region" description="Polar residues" evidence="2">
    <location>
        <begin position="405"/>
        <end position="460"/>
    </location>
</feature>
<protein>
    <submittedName>
        <fullName evidence="3">Uncharacterized protein</fullName>
    </submittedName>
</protein>
<evidence type="ECO:0000313" key="4">
    <source>
        <dbReference type="Proteomes" id="UP000799770"/>
    </source>
</evidence>
<name>A0A6A5YLZ1_9PLEO</name>
<sequence>MTKDSQKQNITRQNLQEHGMRYDAQVYPGLDEPTQSTRPYTVPDHIEAVREALLYFDNIIPPGNWTKHLQNEFKQYGSEEIGPLSNLQPPESATIVLKVYENEGDHAACQAARVKLKENEEAAEEARRLLIDLESGWKHIWRERVFKLASNDSCMQPGFHPALDTWSLHEDVCWNICQDLNRPDTPQPRRTLPKPDLAYAFPMLSPLPESPKGFDRDEFRQCFSLTNLGQIYRNDVFCAPTTGLSRWLNSPKTANLSASDRTCFPWAVVEMKKSATGSEASIERCYCQAANAAAAALELQAQLFNKDSGDSSDLPPVIAFTCIGPNVKVWLAYETKMDSSAFRQWRMVCIWSTSVQLTWGVAALRAIIMNMHIWASRFLKPKIQARIVRAIKKPYPKTPEGFKAPTTQQVPGAFPSSPQVNTPSSSDNTLPTSDSAAPLNMQHSPSQPQRGRSPVESQNLPHLFPQNLFPTNSPANQHTKRPASTSRASGAAIHTPQKEEKMKKCANFQFDWLGGAGTGAPSPGQATRQDKVPSKLFPFGIGKKTNNQTNGIQAVKVSTQLRDSIAKHLESMRLEDPEHQHSDSSARFEGIEQKDDSDSSAAPESDEQNDSSDTDWEPVDSDSGVMDDTGDDSENY</sequence>
<organism evidence="3 4">
    <name type="scientific">Lophiotrema nucula</name>
    <dbReference type="NCBI Taxonomy" id="690887"/>
    <lineage>
        <taxon>Eukaryota</taxon>
        <taxon>Fungi</taxon>
        <taxon>Dikarya</taxon>
        <taxon>Ascomycota</taxon>
        <taxon>Pezizomycotina</taxon>
        <taxon>Dothideomycetes</taxon>
        <taxon>Pleosporomycetidae</taxon>
        <taxon>Pleosporales</taxon>
        <taxon>Lophiotremataceae</taxon>
        <taxon>Lophiotrema</taxon>
    </lineage>
</organism>
<feature type="compositionally biased region" description="Polar residues" evidence="2">
    <location>
        <begin position="7"/>
        <end position="16"/>
    </location>
</feature>
<dbReference type="EMBL" id="ML977349">
    <property type="protein sequence ID" value="KAF2108146.1"/>
    <property type="molecule type" value="Genomic_DNA"/>
</dbReference>
<evidence type="ECO:0000256" key="1">
    <source>
        <dbReference type="SAM" id="Coils"/>
    </source>
</evidence>
<feature type="region of interest" description="Disordered" evidence="2">
    <location>
        <begin position="395"/>
        <end position="500"/>
    </location>
</feature>